<dbReference type="PANTHER" id="PTHR30385:SF4">
    <property type="entry name" value="RNA POLYMERASE SIGMA-E FACTOR"/>
    <property type="match status" value="1"/>
</dbReference>
<dbReference type="Pfam" id="PF04545">
    <property type="entry name" value="Sigma70_r4"/>
    <property type="match status" value="1"/>
</dbReference>
<evidence type="ECO:0000313" key="6">
    <source>
        <dbReference type="EMBL" id="UTI65927.1"/>
    </source>
</evidence>
<evidence type="ECO:0000313" key="7">
    <source>
        <dbReference type="Proteomes" id="UP001056035"/>
    </source>
</evidence>
<dbReference type="NCBIfam" id="TIGR02980">
    <property type="entry name" value="SigBFG"/>
    <property type="match status" value="1"/>
</dbReference>
<feature type="domain" description="RNA polymerase sigma-70" evidence="5">
    <location>
        <begin position="59"/>
        <end position="72"/>
    </location>
</feature>
<proteinExistence type="predicted"/>
<dbReference type="InterPro" id="IPR007627">
    <property type="entry name" value="RNA_pol_sigma70_r2"/>
</dbReference>
<dbReference type="Pfam" id="PF04539">
    <property type="entry name" value="Sigma70_r3"/>
    <property type="match status" value="1"/>
</dbReference>
<sequence>MSNTETVTPTAALDDEAELLRRYHLEGDRAARAILIERMMPLVRHMARRYAGRGEPLDDLVQVGAVGLLKAVDRFDVERGFKLSTFAAPNIAGEIKRHFRDRGWSIRVPRDIQELNAKLTRAVDRLTVTEGRAPTIAELAVATDSTEEQVLEAMQGAQNYSTVSFEEPVGDNRTALDLLGEEDDGFMTAERRVLLDDGMRALAGREREIVRLRFFEGLTQREIADRVGISQMHVSRLLRRSLDELRTQLTDTDERPAARPALRVA</sequence>
<dbReference type="PRINTS" id="PR00046">
    <property type="entry name" value="SIGMA70FCT"/>
</dbReference>
<dbReference type="InterPro" id="IPR013325">
    <property type="entry name" value="RNA_pol_sigma_r2"/>
</dbReference>
<keyword evidence="4" id="KW-0804">Transcription</keyword>
<dbReference type="InterPro" id="IPR013324">
    <property type="entry name" value="RNA_pol_sigma_r3/r4-like"/>
</dbReference>
<dbReference type="RefSeq" id="WP_254572605.1">
    <property type="nucleotide sequence ID" value="NZ_CP098502.1"/>
</dbReference>
<accession>A0ABY5DYI4</accession>
<evidence type="ECO:0000256" key="4">
    <source>
        <dbReference type="ARBA" id="ARBA00023163"/>
    </source>
</evidence>
<dbReference type="PANTHER" id="PTHR30385">
    <property type="entry name" value="SIGMA FACTOR F FLAGELLAR"/>
    <property type="match status" value="1"/>
</dbReference>
<dbReference type="Gene3D" id="1.20.120.1810">
    <property type="match status" value="1"/>
</dbReference>
<dbReference type="CDD" id="cd06171">
    <property type="entry name" value="Sigma70_r4"/>
    <property type="match status" value="1"/>
</dbReference>
<dbReference type="Gene3D" id="1.10.10.10">
    <property type="entry name" value="Winged helix-like DNA-binding domain superfamily/Winged helix DNA-binding domain"/>
    <property type="match status" value="2"/>
</dbReference>
<evidence type="ECO:0000256" key="1">
    <source>
        <dbReference type="ARBA" id="ARBA00023015"/>
    </source>
</evidence>
<dbReference type="InterPro" id="IPR000943">
    <property type="entry name" value="RNA_pol_sigma70"/>
</dbReference>
<dbReference type="InterPro" id="IPR036388">
    <property type="entry name" value="WH-like_DNA-bd_sf"/>
</dbReference>
<dbReference type="Pfam" id="PF04542">
    <property type="entry name" value="Sigma70_r2"/>
    <property type="match status" value="1"/>
</dbReference>
<organism evidence="6 7">
    <name type="scientific">Paraconexibacter antarcticus</name>
    <dbReference type="NCBI Taxonomy" id="2949664"/>
    <lineage>
        <taxon>Bacteria</taxon>
        <taxon>Bacillati</taxon>
        <taxon>Actinomycetota</taxon>
        <taxon>Thermoleophilia</taxon>
        <taxon>Solirubrobacterales</taxon>
        <taxon>Paraconexibacteraceae</taxon>
        <taxon>Paraconexibacter</taxon>
    </lineage>
</organism>
<name>A0ABY5DYI4_9ACTN</name>
<protein>
    <submittedName>
        <fullName evidence="6">SigB/SigF/SigG family RNA polymerase sigma factor</fullName>
    </submittedName>
</protein>
<evidence type="ECO:0000256" key="2">
    <source>
        <dbReference type="ARBA" id="ARBA00023082"/>
    </source>
</evidence>
<reference evidence="6 7" key="1">
    <citation type="submission" date="2022-06" db="EMBL/GenBank/DDBJ databases">
        <title>Paraconexibacter antarcticus.</title>
        <authorList>
            <person name="Kim C.S."/>
        </authorList>
    </citation>
    <scope>NUCLEOTIDE SEQUENCE [LARGE SCALE GENOMIC DNA]</scope>
    <source>
        <strain evidence="6 7">02-257</strain>
    </source>
</reference>
<dbReference type="PROSITE" id="PS00715">
    <property type="entry name" value="SIGMA70_1"/>
    <property type="match status" value="1"/>
</dbReference>
<gene>
    <name evidence="6" type="ORF">NBH00_06865</name>
</gene>
<keyword evidence="7" id="KW-1185">Reference proteome</keyword>
<keyword evidence="3" id="KW-0238">DNA-binding</keyword>
<dbReference type="InterPro" id="IPR007624">
    <property type="entry name" value="RNA_pol_sigma70_r3"/>
</dbReference>
<evidence type="ECO:0000259" key="5">
    <source>
        <dbReference type="PROSITE" id="PS00715"/>
    </source>
</evidence>
<dbReference type="SUPFAM" id="SSF88659">
    <property type="entry name" value="Sigma3 and sigma4 domains of RNA polymerase sigma factors"/>
    <property type="match status" value="2"/>
</dbReference>
<dbReference type="InterPro" id="IPR014322">
    <property type="entry name" value="RNA_pol_sigma-B/F/G"/>
</dbReference>
<keyword evidence="2" id="KW-0731">Sigma factor</keyword>
<dbReference type="InterPro" id="IPR007630">
    <property type="entry name" value="RNA_pol_sigma70_r4"/>
</dbReference>
<dbReference type="PIRSF" id="PIRSF000770">
    <property type="entry name" value="RNA_pol_sigma-SigE/K"/>
    <property type="match status" value="1"/>
</dbReference>
<evidence type="ECO:0000256" key="3">
    <source>
        <dbReference type="ARBA" id="ARBA00023125"/>
    </source>
</evidence>
<dbReference type="Proteomes" id="UP001056035">
    <property type="component" value="Chromosome"/>
</dbReference>
<dbReference type="InterPro" id="IPR014284">
    <property type="entry name" value="RNA_pol_sigma-70_dom"/>
</dbReference>
<dbReference type="SUPFAM" id="SSF88946">
    <property type="entry name" value="Sigma2 domain of RNA polymerase sigma factors"/>
    <property type="match status" value="1"/>
</dbReference>
<dbReference type="EMBL" id="CP098502">
    <property type="protein sequence ID" value="UTI65927.1"/>
    <property type="molecule type" value="Genomic_DNA"/>
</dbReference>
<dbReference type="NCBIfam" id="TIGR02937">
    <property type="entry name" value="sigma70-ECF"/>
    <property type="match status" value="1"/>
</dbReference>
<keyword evidence="1" id="KW-0805">Transcription regulation</keyword>